<dbReference type="WBParaSite" id="HPLM_0000421801-mRNA-1">
    <property type="protein sequence ID" value="HPLM_0000421801-mRNA-1"/>
    <property type="gene ID" value="HPLM_0000421801"/>
</dbReference>
<evidence type="ECO:0000313" key="2">
    <source>
        <dbReference type="Proteomes" id="UP000268014"/>
    </source>
</evidence>
<sequence length="78" mass="8873">MWQSSILMIEKGWNVAELDLNELFGDGTVSPSQNERWLKRFRMGKTNLEDEEGTGRPDFGDRALLASVEQEKNNANNS</sequence>
<organism evidence="3">
    <name type="scientific">Haemonchus placei</name>
    <name type="common">Barber's pole worm</name>
    <dbReference type="NCBI Taxonomy" id="6290"/>
    <lineage>
        <taxon>Eukaryota</taxon>
        <taxon>Metazoa</taxon>
        <taxon>Ecdysozoa</taxon>
        <taxon>Nematoda</taxon>
        <taxon>Chromadorea</taxon>
        <taxon>Rhabditida</taxon>
        <taxon>Rhabditina</taxon>
        <taxon>Rhabditomorpha</taxon>
        <taxon>Strongyloidea</taxon>
        <taxon>Trichostrongylidae</taxon>
        <taxon>Haemonchus</taxon>
    </lineage>
</organism>
<dbReference type="EMBL" id="UZAF01016185">
    <property type="protein sequence ID" value="VDO22697.1"/>
    <property type="molecule type" value="Genomic_DNA"/>
</dbReference>
<dbReference type="OrthoDB" id="5872915at2759"/>
<accession>A0A0N4W357</accession>
<gene>
    <name evidence="1" type="ORF">HPLM_LOCUS4210</name>
</gene>
<evidence type="ECO:0000313" key="3">
    <source>
        <dbReference type="WBParaSite" id="HPLM_0000421801-mRNA-1"/>
    </source>
</evidence>
<reference evidence="3" key="1">
    <citation type="submission" date="2017-02" db="UniProtKB">
        <authorList>
            <consortium name="WormBaseParasite"/>
        </authorList>
    </citation>
    <scope>IDENTIFICATION</scope>
</reference>
<reference evidence="1 2" key="2">
    <citation type="submission" date="2018-11" db="EMBL/GenBank/DDBJ databases">
        <authorList>
            <consortium name="Pathogen Informatics"/>
        </authorList>
    </citation>
    <scope>NUCLEOTIDE SEQUENCE [LARGE SCALE GENOMIC DNA]</scope>
    <source>
        <strain evidence="1 2">MHpl1</strain>
    </source>
</reference>
<evidence type="ECO:0000313" key="1">
    <source>
        <dbReference type="EMBL" id="VDO22697.1"/>
    </source>
</evidence>
<proteinExistence type="predicted"/>
<dbReference type="Proteomes" id="UP000268014">
    <property type="component" value="Unassembled WGS sequence"/>
</dbReference>
<protein>
    <submittedName>
        <fullName evidence="3">HTH_48 domain-containing protein</fullName>
    </submittedName>
</protein>
<dbReference type="AlphaFoldDB" id="A0A0N4W357"/>
<name>A0A0N4W357_HAEPC</name>
<keyword evidence="2" id="KW-1185">Reference proteome</keyword>